<proteinExistence type="predicted"/>
<dbReference type="EMBL" id="CAJOBR010074997">
    <property type="protein sequence ID" value="CAF5109934.1"/>
    <property type="molecule type" value="Genomic_DNA"/>
</dbReference>
<dbReference type="EMBL" id="CAJOBR010079485">
    <property type="protein sequence ID" value="CAF5119784.1"/>
    <property type="molecule type" value="Genomic_DNA"/>
</dbReference>
<evidence type="ECO:0000313" key="1">
    <source>
        <dbReference type="EMBL" id="CAF4986172.1"/>
    </source>
</evidence>
<protein>
    <submittedName>
        <fullName evidence="2">Uncharacterized protein</fullName>
    </submittedName>
</protein>
<evidence type="ECO:0000313" key="5">
    <source>
        <dbReference type="Proteomes" id="UP000663873"/>
    </source>
</evidence>
<dbReference type="EMBL" id="CAJOBP010104854">
    <property type="protein sequence ID" value="CAF4986172.1"/>
    <property type="molecule type" value="Genomic_DNA"/>
</dbReference>
<dbReference type="Proteomes" id="UP000663873">
    <property type="component" value="Unassembled WGS sequence"/>
</dbReference>
<name>A0A821ZSV7_9BILA</name>
<comment type="caution">
    <text evidence="2">The sequence shown here is derived from an EMBL/GenBank/DDBJ whole genome shotgun (WGS) entry which is preliminary data.</text>
</comment>
<accession>A0A821ZSV7</accession>
<evidence type="ECO:0000313" key="2">
    <source>
        <dbReference type="EMBL" id="CAF4988898.1"/>
    </source>
</evidence>
<evidence type="ECO:0000313" key="3">
    <source>
        <dbReference type="EMBL" id="CAF5109934.1"/>
    </source>
</evidence>
<organism evidence="2 5">
    <name type="scientific">Rotaria socialis</name>
    <dbReference type="NCBI Taxonomy" id="392032"/>
    <lineage>
        <taxon>Eukaryota</taxon>
        <taxon>Metazoa</taxon>
        <taxon>Spiralia</taxon>
        <taxon>Gnathifera</taxon>
        <taxon>Rotifera</taxon>
        <taxon>Eurotatoria</taxon>
        <taxon>Bdelloidea</taxon>
        <taxon>Philodinida</taxon>
        <taxon>Philodinidae</taxon>
        <taxon>Rotaria</taxon>
    </lineage>
</organism>
<gene>
    <name evidence="3" type="ORF">QYT958_LOCUS45373</name>
    <name evidence="4" type="ORF">QYT958_LOCUS45979</name>
    <name evidence="1" type="ORF">UJA718_LOCUS49573</name>
    <name evidence="2" type="ORF">UJA718_LOCUS49719</name>
</gene>
<dbReference type="EMBL" id="CAJOBP010105858">
    <property type="protein sequence ID" value="CAF4988898.1"/>
    <property type="molecule type" value="Genomic_DNA"/>
</dbReference>
<dbReference type="Proteomes" id="UP000663848">
    <property type="component" value="Unassembled WGS sequence"/>
</dbReference>
<evidence type="ECO:0000313" key="4">
    <source>
        <dbReference type="EMBL" id="CAF5119784.1"/>
    </source>
</evidence>
<reference evidence="2" key="1">
    <citation type="submission" date="2021-02" db="EMBL/GenBank/DDBJ databases">
        <authorList>
            <person name="Nowell W R."/>
        </authorList>
    </citation>
    <scope>NUCLEOTIDE SEQUENCE</scope>
</reference>
<keyword evidence="5" id="KW-1185">Reference proteome</keyword>
<feature type="non-terminal residue" evidence="2">
    <location>
        <position position="1"/>
    </location>
</feature>
<sequence length="15" mass="1544">PPPSPRQKSLPTPAA</sequence>